<keyword evidence="3" id="KW-1185">Reference proteome</keyword>
<sequence length="274" mass="31008">MVKHSSRFRSLRRRVRRAFGTRRRRHVRKSKTSGSFLSNQTRPQSSNRYKARRPNRRTMIRSLYRSSQFHQHWRSIGTSFSGSAPTTGATIGQAVWYAFPSIPSFWTTGVQPIDIGSTIPSFGHDVFLRGGMLKLNLSYDTIEPSTVFTNKNTVKASIFGIWAKAYPNISLLPVNGTVVNTDFDPTLLPDFQGFGKVMFRKDIYLDDTSNMTGEITFRLHAQRIDQAVYVAGGTKLWWVFIIGPTNTPNAATPQPSLNYFMTYNVSFVGDQSTT</sequence>
<accession>A0A514TRV0</accession>
<name>A0A514TRV0_9VIRU</name>
<evidence type="ECO:0000313" key="2">
    <source>
        <dbReference type="EMBL" id="QDJ95226.1"/>
    </source>
</evidence>
<proteinExistence type="predicted"/>
<feature type="region of interest" description="Disordered" evidence="1">
    <location>
        <begin position="19"/>
        <end position="55"/>
    </location>
</feature>
<dbReference type="Proteomes" id="UP001227539">
    <property type="component" value="Segment"/>
</dbReference>
<protein>
    <submittedName>
        <fullName evidence="2">Capsid protein</fullName>
    </submittedName>
</protein>
<evidence type="ECO:0000256" key="1">
    <source>
        <dbReference type="SAM" id="MobiDB-lite"/>
    </source>
</evidence>
<feature type="compositionally biased region" description="Polar residues" evidence="1">
    <location>
        <begin position="32"/>
        <end position="48"/>
    </location>
</feature>
<feature type="compositionally biased region" description="Basic residues" evidence="1">
    <location>
        <begin position="19"/>
        <end position="31"/>
    </location>
</feature>
<gene>
    <name evidence="2" type="primary">cp</name>
</gene>
<evidence type="ECO:0000313" key="3">
    <source>
        <dbReference type="Proteomes" id="UP001227539"/>
    </source>
</evidence>
<reference evidence="2" key="1">
    <citation type="submission" date="2019-02" db="EMBL/GenBank/DDBJ databases">
        <title>Diverse ssDNA viruses associated with capybara (Hydrochoerus hydrochaeris) in Brazil.</title>
        <authorList>
            <person name="Fontenele R.S."/>
            <person name="Lamas N.S."/>
            <person name="Lacorte C."/>
            <person name="Varsani A."/>
            <person name="Ribeiro S.G."/>
        </authorList>
    </citation>
    <scope>NUCLEOTIDE SEQUENCE</scope>
    <source>
        <strain evidence="2">Cap1_55</strain>
    </source>
</reference>
<dbReference type="EMBL" id="MK570172">
    <property type="protein sequence ID" value="QDJ95226.1"/>
    <property type="molecule type" value="Genomic_DNA"/>
</dbReference>
<organism evidence="2 3">
    <name type="scientific">Capybara virus 10_cap1_55</name>
    <dbReference type="NCBI Taxonomy" id="2585037"/>
    <lineage>
        <taxon>Viruses</taxon>
        <taxon>Monodnaviria</taxon>
        <taxon>Shotokuvirae</taxon>
        <taxon>Cressdnaviricota</taxon>
        <taxon>Arfiviricetes</taxon>
        <taxon>Saturnivirales</taxon>
        <taxon>Mahapunaviridae</taxon>
        <taxon>Fuluvirus</taxon>
        <taxon>Fuluvirus siderealis</taxon>
    </lineage>
</organism>